<dbReference type="Proteomes" id="UP001331761">
    <property type="component" value="Unassembled WGS sequence"/>
</dbReference>
<evidence type="ECO:0000313" key="2">
    <source>
        <dbReference type="EMBL" id="KAK5982958.1"/>
    </source>
</evidence>
<reference evidence="2 3" key="1">
    <citation type="submission" date="2019-10" db="EMBL/GenBank/DDBJ databases">
        <title>Assembly and Annotation for the nematode Trichostrongylus colubriformis.</title>
        <authorList>
            <person name="Martin J."/>
        </authorList>
    </citation>
    <scope>NUCLEOTIDE SEQUENCE [LARGE SCALE GENOMIC DNA]</scope>
    <source>
        <strain evidence="2">G859</strain>
        <tissue evidence="2">Whole worm</tissue>
    </source>
</reference>
<evidence type="ECO:0000256" key="1">
    <source>
        <dbReference type="SAM" id="SignalP"/>
    </source>
</evidence>
<keyword evidence="1" id="KW-0732">Signal</keyword>
<organism evidence="2 3">
    <name type="scientific">Trichostrongylus colubriformis</name>
    <name type="common">Black scour worm</name>
    <dbReference type="NCBI Taxonomy" id="6319"/>
    <lineage>
        <taxon>Eukaryota</taxon>
        <taxon>Metazoa</taxon>
        <taxon>Ecdysozoa</taxon>
        <taxon>Nematoda</taxon>
        <taxon>Chromadorea</taxon>
        <taxon>Rhabditida</taxon>
        <taxon>Rhabditina</taxon>
        <taxon>Rhabditomorpha</taxon>
        <taxon>Strongyloidea</taxon>
        <taxon>Trichostrongylidae</taxon>
        <taxon>Trichostrongylus</taxon>
    </lineage>
</organism>
<gene>
    <name evidence="2" type="ORF">GCK32_011648</name>
</gene>
<feature type="signal peptide" evidence="1">
    <location>
        <begin position="1"/>
        <end position="20"/>
    </location>
</feature>
<sequence length="163" mass="18877">MYVCILLGVLLIAIINAVDGYYNFYFHVYDKSCEAAKFTGNSFYVRYIYGIVYDTNTRLVAEKNTSTIIRTGWVAQRDTTDEKTPMPGTGNDFTSLWNGGPLMLIAHINDMKEDGTKKLLRQSKPQKCAETDKWFANEGFYKLEDDGSWIPVYYDPWETDFYY</sequence>
<accession>A0AAN8GD25</accession>
<feature type="chain" id="PRO_5042812792" evidence="1">
    <location>
        <begin position="21"/>
        <end position="163"/>
    </location>
</feature>
<proteinExistence type="predicted"/>
<evidence type="ECO:0000313" key="3">
    <source>
        <dbReference type="Proteomes" id="UP001331761"/>
    </source>
</evidence>
<protein>
    <submittedName>
        <fullName evidence="2">Uncharacterized protein</fullName>
    </submittedName>
</protein>
<comment type="caution">
    <text evidence="2">The sequence shown here is derived from an EMBL/GenBank/DDBJ whole genome shotgun (WGS) entry which is preliminary data.</text>
</comment>
<keyword evidence="3" id="KW-1185">Reference proteome</keyword>
<name>A0AAN8GD25_TRICO</name>
<dbReference type="EMBL" id="WIXE01004520">
    <property type="protein sequence ID" value="KAK5982958.1"/>
    <property type="molecule type" value="Genomic_DNA"/>
</dbReference>
<dbReference type="AlphaFoldDB" id="A0AAN8GD25"/>